<dbReference type="EMBL" id="ADBJ01000017">
    <property type="protein sequence ID" value="EFA82939.1"/>
    <property type="molecule type" value="Genomic_DNA"/>
</dbReference>
<comment type="caution">
    <text evidence="1">The sequence shown here is derived from an EMBL/GenBank/DDBJ whole genome shotgun (WGS) entry which is preliminary data.</text>
</comment>
<protein>
    <submittedName>
        <fullName evidence="1">Uncharacterized protein</fullName>
    </submittedName>
</protein>
<organism evidence="1 2">
    <name type="scientific">Heterostelium pallidum (strain ATCC 26659 / Pp 5 / PN500)</name>
    <name type="common">Cellular slime mold</name>
    <name type="synonym">Polysphondylium pallidum</name>
    <dbReference type="NCBI Taxonomy" id="670386"/>
    <lineage>
        <taxon>Eukaryota</taxon>
        <taxon>Amoebozoa</taxon>
        <taxon>Evosea</taxon>
        <taxon>Eumycetozoa</taxon>
        <taxon>Dictyostelia</taxon>
        <taxon>Acytosteliales</taxon>
        <taxon>Acytosteliaceae</taxon>
        <taxon>Heterostelium</taxon>
    </lineage>
</organism>
<dbReference type="Proteomes" id="UP000001396">
    <property type="component" value="Unassembled WGS sequence"/>
</dbReference>
<proteinExistence type="predicted"/>
<reference evidence="1 2" key="1">
    <citation type="journal article" date="2011" name="Genome Res.">
        <title>Phylogeny-wide analysis of social amoeba genomes highlights ancient origins for complex intercellular communication.</title>
        <authorList>
            <person name="Heidel A.J."/>
            <person name="Lawal H.M."/>
            <person name="Felder M."/>
            <person name="Schilde C."/>
            <person name="Helps N.R."/>
            <person name="Tunggal B."/>
            <person name="Rivero F."/>
            <person name="John U."/>
            <person name="Schleicher M."/>
            <person name="Eichinger L."/>
            <person name="Platzer M."/>
            <person name="Noegel A.A."/>
            <person name="Schaap P."/>
            <person name="Gloeckner G."/>
        </authorList>
    </citation>
    <scope>NUCLEOTIDE SEQUENCE [LARGE SCALE GENOMIC DNA]</scope>
    <source>
        <strain evidence="2">ATCC 26659 / Pp 5 / PN500</strain>
    </source>
</reference>
<sequence>MANLQPAVIIEPTIVDGEGKGVQILNTTNRVVRFLIRSREAHEEFPDHIEKKAQHGTVGGNNTAKTYMVHSDESFVSVFIVENGRYLIILKNRQVNRGKCIRIKQSHIIDAEENSLPVYYNEHFEVIQNNNNNGDHHRVNTGAEGA</sequence>
<dbReference type="GeneID" id="31359204"/>
<evidence type="ECO:0000313" key="2">
    <source>
        <dbReference type="Proteomes" id="UP000001396"/>
    </source>
</evidence>
<dbReference type="AlphaFoldDB" id="D3B6G9"/>
<dbReference type="RefSeq" id="XP_020435056.1">
    <property type="nucleotide sequence ID" value="XM_020574642.1"/>
</dbReference>
<dbReference type="InParanoid" id="D3B6G9"/>
<evidence type="ECO:0000313" key="1">
    <source>
        <dbReference type="EMBL" id="EFA82939.1"/>
    </source>
</evidence>
<keyword evidence="2" id="KW-1185">Reference proteome</keyword>
<accession>D3B6G9</accession>
<gene>
    <name evidence="1" type="ORF">PPL_03717</name>
</gene>
<name>D3B6G9_HETP5</name>